<evidence type="ECO:0000256" key="1">
    <source>
        <dbReference type="SAM" id="MobiDB-lite"/>
    </source>
</evidence>
<protein>
    <submittedName>
        <fullName evidence="2">Uncharacterized protein</fullName>
    </submittedName>
</protein>
<gene>
    <name evidence="2" type="ORF">TSPGSL018_29306</name>
</gene>
<feature type="region of interest" description="Disordered" evidence="1">
    <location>
        <begin position="1"/>
        <end position="54"/>
    </location>
</feature>
<name>A0A061QKQ0_9CHLO</name>
<accession>A0A061QKQ0</accession>
<feature type="compositionally biased region" description="Basic and acidic residues" evidence="1">
    <location>
        <begin position="11"/>
        <end position="38"/>
    </location>
</feature>
<feature type="region of interest" description="Disordered" evidence="1">
    <location>
        <begin position="90"/>
        <end position="115"/>
    </location>
</feature>
<dbReference type="AlphaFoldDB" id="A0A061QKQ0"/>
<proteinExistence type="predicted"/>
<organism evidence="2">
    <name type="scientific">Tetraselmis sp. GSL018</name>
    <dbReference type="NCBI Taxonomy" id="582737"/>
    <lineage>
        <taxon>Eukaryota</taxon>
        <taxon>Viridiplantae</taxon>
        <taxon>Chlorophyta</taxon>
        <taxon>core chlorophytes</taxon>
        <taxon>Chlorodendrophyceae</taxon>
        <taxon>Chlorodendrales</taxon>
        <taxon>Chlorodendraceae</taxon>
        <taxon>Tetraselmis</taxon>
    </lineage>
</organism>
<feature type="non-terminal residue" evidence="2">
    <location>
        <position position="1"/>
    </location>
</feature>
<dbReference type="EMBL" id="GBEZ01026958">
    <property type="protein sequence ID" value="JAC60298.1"/>
    <property type="molecule type" value="Transcribed_RNA"/>
</dbReference>
<sequence length="115" mass="12217">RPRPSPAGKGGGREGRVGGGNRREQGGRREEDGADRRRAALLGEHQLGRHADGPQVQVDVQGVDREGQAAGEVGARAAVLEAHHQHVHLLRPGRELQAGAQRRARQVGPEEEGVG</sequence>
<evidence type="ECO:0000313" key="2">
    <source>
        <dbReference type="EMBL" id="JAC60298.1"/>
    </source>
</evidence>
<feature type="non-terminal residue" evidence="2">
    <location>
        <position position="115"/>
    </location>
</feature>
<reference evidence="2" key="1">
    <citation type="submission" date="2014-05" db="EMBL/GenBank/DDBJ databases">
        <title>The transcriptome of the halophilic microalga Tetraselmis sp. GSL018 isolated from the Great Salt Lake, Utah.</title>
        <authorList>
            <person name="Jinkerson R.E."/>
            <person name="D'Adamo S."/>
            <person name="Posewitz M.C."/>
        </authorList>
    </citation>
    <scope>NUCLEOTIDE SEQUENCE</scope>
    <source>
        <strain evidence="2">GSL018</strain>
    </source>
</reference>